<evidence type="ECO:0000313" key="5">
    <source>
        <dbReference type="Proteomes" id="UP000095094"/>
    </source>
</evidence>
<evidence type="ECO:0000259" key="3">
    <source>
        <dbReference type="Pfam" id="PF11797"/>
    </source>
</evidence>
<dbReference type="Proteomes" id="UP000095094">
    <property type="component" value="Unassembled WGS sequence"/>
</dbReference>
<dbReference type="InterPro" id="IPR021759">
    <property type="entry name" value="WxLIP_HBD"/>
</dbReference>
<dbReference type="RefSeq" id="WP_069662484.1">
    <property type="nucleotide sequence ID" value="NZ_JBHUJJ010000002.1"/>
</dbReference>
<dbReference type="EMBL" id="MIJY01000005">
    <property type="protein sequence ID" value="OEG18635.1"/>
    <property type="molecule type" value="Genomic_DNA"/>
</dbReference>
<feature type="transmembrane region" description="Helical" evidence="1">
    <location>
        <begin position="322"/>
        <end position="345"/>
    </location>
</feature>
<feature type="domain" description="WxL Interacting Protein peptidoglycan binding" evidence="2">
    <location>
        <begin position="41"/>
        <end position="159"/>
    </location>
</feature>
<feature type="domain" description="WxL Interacting Protein host binding" evidence="3">
    <location>
        <begin position="172"/>
        <end position="309"/>
    </location>
</feature>
<reference evidence="5" key="1">
    <citation type="submission" date="2016-09" db="EMBL/GenBank/DDBJ databases">
        <authorList>
            <person name="Gulvik C.A."/>
        </authorList>
    </citation>
    <scope>NUCLEOTIDE SEQUENCE [LARGE SCALE GENOMIC DNA]</scope>
    <source>
        <strain evidence="5">LMG 8895</strain>
    </source>
</reference>
<dbReference type="Pfam" id="PF11797">
    <property type="entry name" value="WxLIP_HBD"/>
    <property type="match status" value="1"/>
</dbReference>
<keyword evidence="1" id="KW-0812">Transmembrane</keyword>
<dbReference type="AlphaFoldDB" id="A0A1E5H1F3"/>
<dbReference type="InterPro" id="IPR010317">
    <property type="entry name" value="WxLIP_PGBD"/>
</dbReference>
<protein>
    <submittedName>
        <fullName evidence="4">Uncharacterized protein</fullName>
    </submittedName>
</protein>
<evidence type="ECO:0000256" key="1">
    <source>
        <dbReference type="SAM" id="Phobius"/>
    </source>
</evidence>
<organism evidence="4 5">
    <name type="scientific">Enterococcus termitis</name>
    <dbReference type="NCBI Taxonomy" id="332950"/>
    <lineage>
        <taxon>Bacteria</taxon>
        <taxon>Bacillati</taxon>
        <taxon>Bacillota</taxon>
        <taxon>Bacilli</taxon>
        <taxon>Lactobacillales</taxon>
        <taxon>Enterococcaceae</taxon>
        <taxon>Enterococcus</taxon>
    </lineage>
</organism>
<dbReference type="Pfam" id="PF06030">
    <property type="entry name" value="WxLIP_PGBD"/>
    <property type="match status" value="1"/>
</dbReference>
<dbReference type="OrthoDB" id="2148359at2"/>
<evidence type="ECO:0000259" key="2">
    <source>
        <dbReference type="Pfam" id="PF06030"/>
    </source>
</evidence>
<feature type="transmembrane region" description="Helical" evidence="1">
    <location>
        <begin position="12"/>
        <end position="31"/>
    </location>
</feature>
<gene>
    <name evidence="4" type="ORF">BCR25_15645</name>
</gene>
<keyword evidence="1" id="KW-0472">Membrane</keyword>
<accession>A0A1E5H1F3</accession>
<proteinExistence type="predicted"/>
<evidence type="ECO:0000313" key="4">
    <source>
        <dbReference type="EMBL" id="OEG18635.1"/>
    </source>
</evidence>
<name>A0A1E5H1F3_9ENTE</name>
<keyword evidence="5" id="KW-1185">Reference proteome</keyword>
<keyword evidence="1" id="KW-1133">Transmembrane helix</keyword>
<comment type="caution">
    <text evidence="4">The sequence shown here is derived from an EMBL/GenBank/DDBJ whole genome shotgun (WGS) entry which is preliminary data.</text>
</comment>
<sequence>MNKKIKKRNFYIIYIVLAFIITLSTSLVSLAEENKGAAGGFSYEVIQPENQQNKDVGYYDLRVTPGQEQIVQMKLMNSSEKEIKISVNLNGAKTNGNGVIEYSPNELKRDESLINDFVDIATAPKEVTLAPKSEQLLDIVLKIPKTPFKGVISGGIELQEVTSEGQKTASEKGMIVNKFAYLTGMLLSEEDFKGINPDMVLNKVYPELQNFQNAVFVNFSNISPVYTEDMTVNVQINKKGSKEVLYETKKSKMRMAPNSMIDFPVSLNGEKMVSGSYVANIVVTTKAGGKWAWTQEFKITDADAEKYNKKDLSLVQSTGINWLIIGAIVGVVLFVVGFIVVFLNLRKKKKEAKRKARRKRKKTKEKQ</sequence>